<keyword evidence="1" id="KW-0732">Signal</keyword>
<organism evidence="2">
    <name type="scientific">Ixodes ricinus</name>
    <name type="common">Common tick</name>
    <name type="synonym">Acarus ricinus</name>
    <dbReference type="NCBI Taxonomy" id="34613"/>
    <lineage>
        <taxon>Eukaryota</taxon>
        <taxon>Metazoa</taxon>
        <taxon>Ecdysozoa</taxon>
        <taxon>Arthropoda</taxon>
        <taxon>Chelicerata</taxon>
        <taxon>Arachnida</taxon>
        <taxon>Acari</taxon>
        <taxon>Parasitiformes</taxon>
        <taxon>Ixodida</taxon>
        <taxon>Ixodoidea</taxon>
        <taxon>Ixodidae</taxon>
        <taxon>Ixodinae</taxon>
        <taxon>Ixodes</taxon>
    </lineage>
</organism>
<evidence type="ECO:0000256" key="1">
    <source>
        <dbReference type="SAM" id="SignalP"/>
    </source>
</evidence>
<sequence>MQLAVFAVMLILPALLNVDFSSGISLVSKCEGYIKQGGSAACGMLGTYYVDYDPSTCTVTCTKGKEVKLPPDVCSPGEGDCTLVVAQKLENWNLKTQTRVY</sequence>
<evidence type="ECO:0000313" key="2">
    <source>
        <dbReference type="EMBL" id="JAA69033.1"/>
    </source>
</evidence>
<feature type="signal peptide" evidence="1">
    <location>
        <begin position="1"/>
        <end position="23"/>
    </location>
</feature>
<accession>A0A0K8RDT8</accession>
<dbReference type="AlphaFoldDB" id="A0A0K8RDT8"/>
<proteinExistence type="evidence at transcript level"/>
<feature type="chain" id="PRO_5005517641" evidence="1">
    <location>
        <begin position="24"/>
        <end position="101"/>
    </location>
</feature>
<protein>
    <submittedName>
        <fullName evidence="2">Putative ixodes 10 kDa peptide protein</fullName>
    </submittedName>
</protein>
<name>A0A0K8RDT8_IXORI</name>
<reference evidence="2" key="1">
    <citation type="submission" date="2012-12" db="EMBL/GenBank/DDBJ databases">
        <title>Identification and characterization of a phenylalanine ammonia-lyase gene family in Isatis indigotica Fort.</title>
        <authorList>
            <person name="Liu Q."/>
            <person name="Chen J."/>
            <person name="Zhou X."/>
            <person name="Di P."/>
            <person name="Xiao Y."/>
            <person name="Xuan H."/>
            <person name="Zhang L."/>
            <person name="Chen W."/>
        </authorList>
    </citation>
    <scope>NUCLEOTIDE SEQUENCE</scope>
    <source>
        <tissue evidence="2">Salivary gland</tissue>
    </source>
</reference>
<dbReference type="EMBL" id="GADI01004775">
    <property type="protein sequence ID" value="JAA69033.1"/>
    <property type="molecule type" value="mRNA"/>
</dbReference>